<dbReference type="EMBL" id="ABWP01000045">
    <property type="protein sequence ID" value="EEA85299.1"/>
    <property type="molecule type" value="Genomic_DNA"/>
</dbReference>
<evidence type="ECO:0000313" key="2">
    <source>
        <dbReference type="EMBL" id="EEA85299.1"/>
    </source>
</evidence>
<proteinExistence type="predicted"/>
<feature type="transmembrane region" description="Helical" evidence="1">
    <location>
        <begin position="36"/>
        <end position="59"/>
    </location>
</feature>
<keyword evidence="1" id="KW-0472">Membrane</keyword>
<organism evidence="2 3">
    <name type="scientific">Peptacetobacter hiranonis (strain DSM 13275 / JCM 10541 / KCTC 15199 / TO-931)</name>
    <name type="common">Clostridium hiranonis</name>
    <dbReference type="NCBI Taxonomy" id="500633"/>
    <lineage>
        <taxon>Bacteria</taxon>
        <taxon>Bacillati</taxon>
        <taxon>Bacillota</taxon>
        <taxon>Clostridia</taxon>
        <taxon>Peptostreptococcales</taxon>
        <taxon>Peptostreptococcaceae</taxon>
        <taxon>Peptacetobacter</taxon>
    </lineage>
</organism>
<reference evidence="2 3" key="2">
    <citation type="submission" date="2008-10" db="EMBL/GenBank/DDBJ databases">
        <title>Draft genome sequence of Clostridium hiranonis (DSM 13275).</title>
        <authorList>
            <person name="Sudarsanam P."/>
            <person name="Ley R."/>
            <person name="Guruge J."/>
            <person name="Turnbaugh P.J."/>
            <person name="Mahowald M."/>
            <person name="Liep D."/>
            <person name="Gordon J."/>
        </authorList>
    </citation>
    <scope>NUCLEOTIDE SEQUENCE [LARGE SCALE GENOMIC DNA]</scope>
    <source>
        <strain evidence="2 3">DSM 13275</strain>
    </source>
</reference>
<sequence length="68" mass="7629">MFAIWQKIGGYVMNKSKIVEPLENAKDFVEDRVTPLTILFGVVACLLGVGLIYLAYLLISHFSHSDEN</sequence>
<gene>
    <name evidence="2" type="ORF">CLOHIR_01022</name>
</gene>
<comment type="caution">
    <text evidence="2">The sequence shown here is derived from an EMBL/GenBank/DDBJ whole genome shotgun (WGS) entry which is preliminary data.</text>
</comment>
<evidence type="ECO:0000313" key="3">
    <source>
        <dbReference type="Proteomes" id="UP000003178"/>
    </source>
</evidence>
<keyword evidence="3" id="KW-1185">Reference proteome</keyword>
<keyword evidence="1" id="KW-0812">Transmembrane</keyword>
<evidence type="ECO:0000256" key="1">
    <source>
        <dbReference type="SAM" id="Phobius"/>
    </source>
</evidence>
<name>B6FYR8_PEPHT</name>
<dbReference type="HOGENOM" id="CLU_2786510_0_0_9"/>
<dbReference type="Proteomes" id="UP000003178">
    <property type="component" value="Unassembled WGS sequence"/>
</dbReference>
<reference evidence="2 3" key="1">
    <citation type="submission" date="2008-09" db="EMBL/GenBank/DDBJ databases">
        <authorList>
            <person name="Fulton L."/>
            <person name="Clifton S."/>
            <person name="Fulton B."/>
            <person name="Xu J."/>
            <person name="Minx P."/>
            <person name="Pepin K.H."/>
            <person name="Johnson M."/>
            <person name="Thiruvilangam P."/>
            <person name="Bhonagiri V."/>
            <person name="Nash W.E."/>
            <person name="Mardis E.R."/>
            <person name="Wilson R.K."/>
        </authorList>
    </citation>
    <scope>NUCLEOTIDE SEQUENCE [LARGE SCALE GENOMIC DNA]</scope>
    <source>
        <strain evidence="2 3">DSM 13275</strain>
    </source>
</reference>
<protein>
    <submittedName>
        <fullName evidence="2">Uncharacterized protein</fullName>
    </submittedName>
</protein>
<keyword evidence="1" id="KW-1133">Transmembrane helix</keyword>
<dbReference type="AlphaFoldDB" id="B6FYR8"/>
<accession>B6FYR8</accession>